<dbReference type="STRING" id="559307.C5DXG5"/>
<dbReference type="SUPFAM" id="SSF57879">
    <property type="entry name" value="Zinc domain conserved in yeast copper-regulated transcription factors"/>
    <property type="match status" value="1"/>
</dbReference>
<dbReference type="HOGENOM" id="CLU_022338_0_0_1"/>
<dbReference type="GO" id="GO:0006878">
    <property type="term" value="P:intracellular copper ion homeostasis"/>
    <property type="evidence" value="ECO:0007669"/>
    <property type="project" value="TreeGrafter"/>
</dbReference>
<dbReference type="EMBL" id="CU928178">
    <property type="protein sequence ID" value="CAR28476.1"/>
    <property type="molecule type" value="Genomic_DNA"/>
</dbReference>
<evidence type="ECO:0000256" key="5">
    <source>
        <dbReference type="ARBA" id="ARBA00023015"/>
    </source>
</evidence>
<evidence type="ECO:0000256" key="8">
    <source>
        <dbReference type="SAM" id="MobiDB-lite"/>
    </source>
</evidence>
<feature type="region of interest" description="Disordered" evidence="8">
    <location>
        <begin position="517"/>
        <end position="546"/>
    </location>
</feature>
<keyword evidence="11" id="KW-1185">Reference proteome</keyword>
<feature type="compositionally biased region" description="Basic residues" evidence="8">
    <location>
        <begin position="103"/>
        <end position="117"/>
    </location>
</feature>
<dbReference type="PRINTS" id="PR00617">
    <property type="entry name" value="COPPERFIST"/>
</dbReference>
<dbReference type="SMART" id="SM01090">
    <property type="entry name" value="Copper-fist"/>
    <property type="match status" value="1"/>
</dbReference>
<keyword evidence="2" id="KW-0479">Metal-binding</keyword>
<dbReference type="KEGG" id="zro:ZYRO0F04862g"/>
<dbReference type="Proteomes" id="UP000008536">
    <property type="component" value="Chromosome F"/>
</dbReference>
<dbReference type="PROSITE" id="PS50073">
    <property type="entry name" value="COPPER_FIST_2"/>
    <property type="match status" value="1"/>
</dbReference>
<evidence type="ECO:0000256" key="7">
    <source>
        <dbReference type="ARBA" id="ARBA00023242"/>
    </source>
</evidence>
<dbReference type="PANTHER" id="PTHR28088:SF5">
    <property type="entry name" value="TRANSCRIPTIONAL ACTIVATOR HAA1-RELATED"/>
    <property type="match status" value="1"/>
</dbReference>
<dbReference type="GO" id="GO:0000978">
    <property type="term" value="F:RNA polymerase II cis-regulatory region sequence-specific DNA binding"/>
    <property type="evidence" value="ECO:0007669"/>
    <property type="project" value="TreeGrafter"/>
</dbReference>
<dbReference type="AlphaFoldDB" id="C5DXG5"/>
<dbReference type="PROSITE" id="PS01119">
    <property type="entry name" value="COPPER_FIST_1"/>
    <property type="match status" value="1"/>
</dbReference>
<evidence type="ECO:0000256" key="1">
    <source>
        <dbReference type="ARBA" id="ARBA00004123"/>
    </source>
</evidence>
<gene>
    <name evidence="10" type="ordered locus">ZYRO0F04862g</name>
</gene>
<evidence type="ECO:0000256" key="6">
    <source>
        <dbReference type="ARBA" id="ARBA00023163"/>
    </source>
</evidence>
<evidence type="ECO:0000256" key="2">
    <source>
        <dbReference type="ARBA" id="ARBA00022723"/>
    </source>
</evidence>
<dbReference type="GO" id="GO:0000981">
    <property type="term" value="F:DNA-binding transcription factor activity, RNA polymerase II-specific"/>
    <property type="evidence" value="ECO:0007669"/>
    <property type="project" value="TreeGrafter"/>
</dbReference>
<feature type="compositionally biased region" description="Polar residues" evidence="8">
    <location>
        <begin position="517"/>
        <end position="540"/>
    </location>
</feature>
<evidence type="ECO:0000256" key="4">
    <source>
        <dbReference type="ARBA" id="ARBA00023008"/>
    </source>
</evidence>
<dbReference type="InterPro" id="IPR036395">
    <property type="entry name" value="Cu_fist_DNA-bd_dom_sf"/>
</dbReference>
<feature type="compositionally biased region" description="Polar residues" evidence="8">
    <location>
        <begin position="118"/>
        <end position="132"/>
    </location>
</feature>
<sequence length="718" mass="77252">MVLINGVKYACERCIRGHRVTTCNHTDQPLMMIKPKGRPSTTCDHCKELRKNKNANPSGMCTCGRLEKKRLAQKAKEEARAKAKEEKKLHECRCGSDEPCKCHSNRRSRTSHTRKLKNTNVGGSRPSSQHLDSASIGGMGHVMSPVSMDSNSSIQNGSAGTSNINISGIGKAEPSSLFPSGFLDTGESNGKISKDYHQVPSLASISSLHSGQSPSFDQKLGLPQSPLLNGLSRNSGGNFFNWADDVGSLYPAKSDSGVNLLENDKPNSNVSGNTNTSSMNNFPGDLGVGIYFGVNNGSTNGNENGNGDGNDNVNGSKSMNTNLKMKNPNAKVPFDEYGVPPEINTNQSNDPSGNNMSAPLNDWNTDKSPDVGNMTNFAQNNGLLDIFMDSTTVAALSKDSLMGQQDNFDFLNENNRTQGKINSNINPSYSHNGTNNHNDINKTNGNFINNGNANHNQYRNRIWASPFGTDRSDTVSVDGESMRSVEGASLAPSFMDTPERASSLHSAHSVLYQQPHPHNQAQKQIKRTTSANRGYRSQPSGRPAVPITINPSMVSSIDDTISVTSLQSPASSLIDNNGFSTSLGNSGDFGTSNPLFERSKSPQLGLEELTNTTIPTTPQFSKQRSNVIPSTNSKFELDRLLGLDTGNTSGLPDNSAISESNNNDNLVFQNDTATLSSPADKGVFEEASLMNGNQTTSPPSQLFTEKGFADLDNFMSTL</sequence>
<feature type="compositionally biased region" description="Low complexity" evidence="8">
    <location>
        <begin position="299"/>
        <end position="316"/>
    </location>
</feature>
<feature type="compositionally biased region" description="Polar residues" evidence="8">
    <location>
        <begin position="147"/>
        <end position="159"/>
    </location>
</feature>
<reference evidence="10 11" key="1">
    <citation type="journal article" date="2009" name="Genome Res.">
        <title>Comparative genomics of protoploid Saccharomycetaceae.</title>
        <authorList>
            <consortium name="The Genolevures Consortium"/>
            <person name="Souciet J.-L."/>
            <person name="Dujon B."/>
            <person name="Gaillardin C."/>
            <person name="Johnston M."/>
            <person name="Baret P.V."/>
            <person name="Cliften P."/>
            <person name="Sherman D.J."/>
            <person name="Weissenbach J."/>
            <person name="Westhof E."/>
            <person name="Wincker P."/>
            <person name="Jubin C."/>
            <person name="Poulain J."/>
            <person name="Barbe V."/>
            <person name="Segurens B."/>
            <person name="Artiguenave F."/>
            <person name="Anthouard V."/>
            <person name="Vacherie B."/>
            <person name="Val M.-E."/>
            <person name="Fulton R.S."/>
            <person name="Minx P."/>
            <person name="Wilson R."/>
            <person name="Durrens P."/>
            <person name="Jean G."/>
            <person name="Marck C."/>
            <person name="Martin T."/>
            <person name="Nikolski M."/>
            <person name="Rolland T."/>
            <person name="Seret M.-L."/>
            <person name="Casaregola S."/>
            <person name="Despons L."/>
            <person name="Fairhead C."/>
            <person name="Fischer G."/>
            <person name="Lafontaine I."/>
            <person name="Leh V."/>
            <person name="Lemaire M."/>
            <person name="de Montigny J."/>
            <person name="Neuveglise C."/>
            <person name="Thierry A."/>
            <person name="Blanc-Lenfle I."/>
            <person name="Bleykasten C."/>
            <person name="Diffels J."/>
            <person name="Fritsch E."/>
            <person name="Frangeul L."/>
            <person name="Goeffon A."/>
            <person name="Jauniaux N."/>
            <person name="Kachouri-Lafond R."/>
            <person name="Payen C."/>
            <person name="Potier S."/>
            <person name="Pribylova L."/>
            <person name="Ozanne C."/>
            <person name="Richard G.-F."/>
            <person name="Sacerdot C."/>
            <person name="Straub M.-L."/>
            <person name="Talla E."/>
        </authorList>
    </citation>
    <scope>NUCLEOTIDE SEQUENCE [LARGE SCALE GENOMIC DNA]</scope>
    <source>
        <strain evidence="10 11">ATCC 2623 / CBS 732 / BCRC 21506 / NBRC 1130 / NCYC 568 / NRRL Y-229</strain>
    </source>
</reference>
<dbReference type="FunFam" id="3.90.430.10:FF:000001">
    <property type="entry name" value="Copper fist DNA-binding protein"/>
    <property type="match status" value="1"/>
</dbReference>
<dbReference type="RefSeq" id="XP_002497409.1">
    <property type="nucleotide sequence ID" value="XM_002497364.1"/>
</dbReference>
<keyword evidence="4" id="KW-0186">Copper</keyword>
<protein>
    <submittedName>
        <fullName evidence="10">ZYRO0F04862p</fullName>
    </submittedName>
</protein>
<evidence type="ECO:0000313" key="10">
    <source>
        <dbReference type="EMBL" id="CAR28476.1"/>
    </source>
</evidence>
<dbReference type="GO" id="GO:0045944">
    <property type="term" value="P:positive regulation of transcription by RNA polymerase II"/>
    <property type="evidence" value="ECO:0007669"/>
    <property type="project" value="TreeGrafter"/>
</dbReference>
<feature type="region of interest" description="Disordered" evidence="8">
    <location>
        <begin position="94"/>
        <end position="159"/>
    </location>
</feature>
<keyword evidence="7" id="KW-0539">Nucleus</keyword>
<dbReference type="GO" id="GO:0005634">
    <property type="term" value="C:nucleus"/>
    <property type="evidence" value="ECO:0007669"/>
    <property type="project" value="UniProtKB-SubCell"/>
</dbReference>
<keyword evidence="5" id="KW-0805">Transcription regulation</keyword>
<feature type="region of interest" description="Disordered" evidence="8">
    <location>
        <begin position="299"/>
        <end position="328"/>
    </location>
</feature>
<dbReference type="GO" id="GO:0005507">
    <property type="term" value="F:copper ion binding"/>
    <property type="evidence" value="ECO:0007669"/>
    <property type="project" value="InterPro"/>
</dbReference>
<dbReference type="Gene3D" id="3.90.430.10">
    <property type="entry name" value="Copper fist DNA-binding domain"/>
    <property type="match status" value="1"/>
</dbReference>
<dbReference type="GeneID" id="8205168"/>
<keyword evidence="6" id="KW-0804">Transcription</keyword>
<evidence type="ECO:0000259" key="9">
    <source>
        <dbReference type="PROSITE" id="PS50073"/>
    </source>
</evidence>
<proteinExistence type="predicted"/>
<dbReference type="GO" id="GO:0006879">
    <property type="term" value="P:intracellular iron ion homeostasis"/>
    <property type="evidence" value="ECO:0007669"/>
    <property type="project" value="TreeGrafter"/>
</dbReference>
<dbReference type="PANTHER" id="PTHR28088">
    <property type="entry name" value="TRANSCRIPTIONAL ACTIVATOR HAA1-RELATED"/>
    <property type="match status" value="1"/>
</dbReference>
<organism evidence="10 11">
    <name type="scientific">Zygosaccharomyces rouxii (strain ATCC 2623 / CBS 732 / NBRC 1130 / NCYC 568 / NRRL Y-229)</name>
    <dbReference type="NCBI Taxonomy" id="559307"/>
    <lineage>
        <taxon>Eukaryota</taxon>
        <taxon>Fungi</taxon>
        <taxon>Dikarya</taxon>
        <taxon>Ascomycota</taxon>
        <taxon>Saccharomycotina</taxon>
        <taxon>Saccharomycetes</taxon>
        <taxon>Saccharomycetales</taxon>
        <taxon>Saccharomycetaceae</taxon>
        <taxon>Zygosaccharomyces</taxon>
    </lineage>
</organism>
<dbReference type="SMART" id="SM00412">
    <property type="entry name" value="Cu_FIST"/>
    <property type="match status" value="1"/>
</dbReference>
<dbReference type="InParanoid" id="C5DXG5"/>
<accession>C5DXG5</accession>
<dbReference type="FunCoup" id="C5DXG5">
    <property type="interactions" value="598"/>
</dbReference>
<dbReference type="Pfam" id="PF00649">
    <property type="entry name" value="Copper-fist"/>
    <property type="match status" value="1"/>
</dbReference>
<feature type="domain" description="Copper-fist" evidence="9">
    <location>
        <begin position="1"/>
        <end position="40"/>
    </location>
</feature>
<evidence type="ECO:0000313" key="11">
    <source>
        <dbReference type="Proteomes" id="UP000008536"/>
    </source>
</evidence>
<comment type="subcellular location">
    <subcellularLocation>
        <location evidence="1">Nucleus</location>
    </subcellularLocation>
</comment>
<dbReference type="InterPro" id="IPR001083">
    <property type="entry name" value="Cu_fist_DNA-bd_dom"/>
</dbReference>
<dbReference type="InterPro" id="IPR051763">
    <property type="entry name" value="Copper_Homeo_Regul"/>
</dbReference>
<evidence type="ECO:0000256" key="3">
    <source>
        <dbReference type="ARBA" id="ARBA00022833"/>
    </source>
</evidence>
<name>C5DXG5_ZYGRC</name>
<keyword evidence="3" id="KW-0862">Zinc</keyword>